<accession>A0A7J7NZF5</accession>
<dbReference type="PANTHER" id="PTHR33070">
    <property type="entry name" value="OS06G0725500 PROTEIN"/>
    <property type="match status" value="1"/>
</dbReference>
<dbReference type="GO" id="GO:0003676">
    <property type="term" value="F:nucleic acid binding"/>
    <property type="evidence" value="ECO:0007669"/>
    <property type="project" value="InterPro"/>
</dbReference>
<protein>
    <recommendedName>
        <fullName evidence="1">RNase H type-1 domain-containing protein</fullName>
    </recommendedName>
</protein>
<name>A0A7J7NZF5_9MAGN</name>
<evidence type="ECO:0000313" key="3">
    <source>
        <dbReference type="Proteomes" id="UP000541444"/>
    </source>
</evidence>
<dbReference type="InterPro" id="IPR012337">
    <property type="entry name" value="RNaseH-like_sf"/>
</dbReference>
<dbReference type="InterPro" id="IPR036397">
    <property type="entry name" value="RNaseH_sf"/>
</dbReference>
<comment type="caution">
    <text evidence="2">The sequence shown here is derived from an EMBL/GenBank/DDBJ whole genome shotgun (WGS) entry which is preliminary data.</text>
</comment>
<dbReference type="AlphaFoldDB" id="A0A7J7NZF5"/>
<dbReference type="InterPro" id="IPR004320">
    <property type="entry name" value="BPS1_pln"/>
</dbReference>
<dbReference type="InterPro" id="IPR044730">
    <property type="entry name" value="RNase_H-like_dom_plant"/>
</dbReference>
<dbReference type="CDD" id="cd06222">
    <property type="entry name" value="RNase_H_like"/>
    <property type="match status" value="1"/>
</dbReference>
<dbReference type="InterPro" id="IPR002156">
    <property type="entry name" value="RNaseH_domain"/>
</dbReference>
<dbReference type="SUPFAM" id="SSF53098">
    <property type="entry name" value="Ribonuclease H-like"/>
    <property type="match status" value="1"/>
</dbReference>
<dbReference type="Pfam" id="PF03087">
    <property type="entry name" value="BPS1"/>
    <property type="match status" value="1"/>
</dbReference>
<evidence type="ECO:0000313" key="2">
    <source>
        <dbReference type="EMBL" id="KAF6172473.1"/>
    </source>
</evidence>
<dbReference type="OrthoDB" id="1701699at2759"/>
<dbReference type="GO" id="GO:0004523">
    <property type="term" value="F:RNA-DNA hybrid ribonuclease activity"/>
    <property type="evidence" value="ECO:0007669"/>
    <property type="project" value="InterPro"/>
</dbReference>
<dbReference type="Proteomes" id="UP000541444">
    <property type="component" value="Unassembled WGS sequence"/>
</dbReference>
<proteinExistence type="predicted"/>
<keyword evidence="3" id="KW-1185">Reference proteome</keyword>
<reference evidence="2 3" key="1">
    <citation type="journal article" date="2020" name="IScience">
        <title>Genome Sequencing of the Endangered Kingdonia uniflora (Circaeasteraceae, Ranunculales) Reveals Potential Mechanisms of Evolutionary Specialization.</title>
        <authorList>
            <person name="Sun Y."/>
            <person name="Deng T."/>
            <person name="Zhang A."/>
            <person name="Moore M.J."/>
            <person name="Landis J.B."/>
            <person name="Lin N."/>
            <person name="Zhang H."/>
            <person name="Zhang X."/>
            <person name="Huang J."/>
            <person name="Zhang X."/>
            <person name="Sun H."/>
            <person name="Wang H."/>
        </authorList>
    </citation>
    <scope>NUCLEOTIDE SEQUENCE [LARGE SCALE GENOMIC DNA]</scope>
    <source>
        <strain evidence="2">TB1705</strain>
        <tissue evidence="2">Leaf</tissue>
    </source>
</reference>
<gene>
    <name evidence="2" type="ORF">GIB67_006986</name>
</gene>
<dbReference type="Pfam" id="PF13456">
    <property type="entry name" value="RVT_3"/>
    <property type="match status" value="1"/>
</dbReference>
<organism evidence="2 3">
    <name type="scientific">Kingdonia uniflora</name>
    <dbReference type="NCBI Taxonomy" id="39325"/>
    <lineage>
        <taxon>Eukaryota</taxon>
        <taxon>Viridiplantae</taxon>
        <taxon>Streptophyta</taxon>
        <taxon>Embryophyta</taxon>
        <taxon>Tracheophyta</taxon>
        <taxon>Spermatophyta</taxon>
        <taxon>Magnoliopsida</taxon>
        <taxon>Ranunculales</taxon>
        <taxon>Circaeasteraceae</taxon>
        <taxon>Kingdonia</taxon>
    </lineage>
</organism>
<dbReference type="GO" id="GO:0048367">
    <property type="term" value="P:shoot system development"/>
    <property type="evidence" value="ECO:0007669"/>
    <property type="project" value="InterPro"/>
</dbReference>
<dbReference type="EMBL" id="JACGCM010000427">
    <property type="protein sequence ID" value="KAF6172473.1"/>
    <property type="molecule type" value="Genomic_DNA"/>
</dbReference>
<evidence type="ECO:0000259" key="1">
    <source>
        <dbReference type="Pfam" id="PF13456"/>
    </source>
</evidence>
<feature type="domain" description="RNase H type-1" evidence="1">
    <location>
        <begin position="9"/>
        <end position="129"/>
    </location>
</feature>
<dbReference type="GO" id="GO:0048364">
    <property type="term" value="P:root development"/>
    <property type="evidence" value="ECO:0007669"/>
    <property type="project" value="InterPro"/>
</dbReference>
<sequence>MASGFKLFTDASWSATTHTGGKGFILIDEANTPVLAGHAAITADNAEQAEGECVPWAINLSVVKIKGKEVRLFTDCLNVVSFLRDPLAGTQWCTASLLLPCLSLCNKLANFSFYWISRSGNFISHELAALGNSHCEVYDAKTMPGWIPTASCSSMPPIPSFECILLLDAISFLLSRRQGLPHTQFYILVSNLLCSRKKKMTVSPLNPKTPSHTRSISLPTRSHPLTLTVEEQICRLRSSEATSSSSTSSSVCNNLSGLKELYDRVDNLLQLPLTQQAVSHEGSNKCVNDIFDGSLRILDVCGSTRDILSQTKEAVQDLQSCLRRRNCVSNDVNTYKISRKKMNKVILKCLADMKRSKSSFVLEKDPNIVAIVGILREVEDIAISIFESLLSHVSRPRVRSKTNNWSLVSKMMRSRNVSSQGEDAEISEMEKVDITLSTLTNDKSCKAVDVHNVQKQLEKLESSTQGLEGALECVFRSLIKTRVSLLNILSH</sequence>
<dbReference type="PANTHER" id="PTHR33070:SF129">
    <property type="entry name" value="DUF241 DOMAIN PROTEIN"/>
    <property type="match status" value="1"/>
</dbReference>
<dbReference type="Gene3D" id="3.30.420.10">
    <property type="entry name" value="Ribonuclease H-like superfamily/Ribonuclease H"/>
    <property type="match status" value="1"/>
</dbReference>